<dbReference type="PANTHER" id="PTHR21180">
    <property type="entry name" value="ENDONUCLEASE/EXONUCLEASE/PHOSPHATASE FAMILY DOMAIN-CONTAINING PROTEIN 1"/>
    <property type="match status" value="1"/>
</dbReference>
<dbReference type="GO" id="GO:0005886">
    <property type="term" value="C:plasma membrane"/>
    <property type="evidence" value="ECO:0007669"/>
    <property type="project" value="TreeGrafter"/>
</dbReference>
<dbReference type="Pfam" id="PF12836">
    <property type="entry name" value="HHH_3"/>
    <property type="match status" value="2"/>
</dbReference>
<comment type="caution">
    <text evidence="2">The sequence shown here is derived from an EMBL/GenBank/DDBJ whole genome shotgun (WGS) entry which is preliminary data.</text>
</comment>
<evidence type="ECO:0000313" key="3">
    <source>
        <dbReference type="Proteomes" id="UP000549394"/>
    </source>
</evidence>
<protein>
    <submittedName>
        <fullName evidence="2">DgyrCDS148</fullName>
    </submittedName>
</protein>
<dbReference type="InterPro" id="IPR036691">
    <property type="entry name" value="Endo/exonu/phosph_ase_sf"/>
</dbReference>
<gene>
    <name evidence="2" type="ORF">DGYR_LOCUS143</name>
</gene>
<feature type="domain" description="Endonuclease/exonuclease/phosphatase" evidence="1">
    <location>
        <begin position="257"/>
        <end position="520"/>
    </location>
</feature>
<dbReference type="SUPFAM" id="SSF56219">
    <property type="entry name" value="DNase I-like"/>
    <property type="match status" value="1"/>
</dbReference>
<dbReference type="CDD" id="cd10283">
    <property type="entry name" value="MnuA_DNase1-like"/>
    <property type="match status" value="1"/>
</dbReference>
<dbReference type="InterPro" id="IPR051675">
    <property type="entry name" value="Endo/Exo/Phosphatase_dom_1"/>
</dbReference>
<organism evidence="2 3">
    <name type="scientific">Dimorphilus gyrociliatus</name>
    <dbReference type="NCBI Taxonomy" id="2664684"/>
    <lineage>
        <taxon>Eukaryota</taxon>
        <taxon>Metazoa</taxon>
        <taxon>Spiralia</taxon>
        <taxon>Lophotrochozoa</taxon>
        <taxon>Annelida</taxon>
        <taxon>Polychaeta</taxon>
        <taxon>Polychaeta incertae sedis</taxon>
        <taxon>Dinophilidae</taxon>
        <taxon>Dimorphilus</taxon>
    </lineage>
</organism>
<dbReference type="PANTHER" id="PTHR21180:SF32">
    <property type="entry name" value="ENDONUCLEASE_EXONUCLEASE_PHOSPHATASE FAMILY DOMAIN-CONTAINING PROTEIN 1"/>
    <property type="match status" value="1"/>
</dbReference>
<dbReference type="InterPro" id="IPR010994">
    <property type="entry name" value="RuvA_2-like"/>
</dbReference>
<dbReference type="SUPFAM" id="SSF47781">
    <property type="entry name" value="RuvA domain 2-like"/>
    <property type="match status" value="2"/>
</dbReference>
<dbReference type="Gene3D" id="1.10.150.320">
    <property type="entry name" value="Photosystem II 12 kDa extrinsic protein"/>
    <property type="match status" value="2"/>
</dbReference>
<dbReference type="Proteomes" id="UP000549394">
    <property type="component" value="Unassembled WGS sequence"/>
</dbReference>
<name>A0A7I8V3Q9_9ANNE</name>
<keyword evidence="3" id="KW-1185">Reference proteome</keyword>
<dbReference type="Gene3D" id="3.60.10.10">
    <property type="entry name" value="Endonuclease/exonuclease/phosphatase"/>
    <property type="match status" value="1"/>
</dbReference>
<evidence type="ECO:0000313" key="2">
    <source>
        <dbReference type="EMBL" id="CAD5110782.1"/>
    </source>
</evidence>
<accession>A0A7I8V3Q9</accession>
<reference evidence="2 3" key="1">
    <citation type="submission" date="2020-08" db="EMBL/GenBank/DDBJ databases">
        <authorList>
            <person name="Hejnol A."/>
        </authorList>
    </citation>
    <scope>NUCLEOTIDE SEQUENCE [LARGE SCALE GENOMIC DNA]</scope>
</reference>
<sequence length="550" mass="61762">MGNLKSCCKAPKDIDYSFPKSPKRSPIKSHNRNLSATFNVSIASNVSDRPAPHCIDVNTATEEQLMTLDGIDRTIAHFIVEYRKRLPGCKFQKIEDVALVSGVGADRFASFRDEICIKKPLENSKKSTKHSLNTSILSDLTTIPGVNEEIAGNIINYRKTKRFMSIEDLLKVEGIDGNLFNKISHHFTVKDENLKPPIPPRPSENYSNLSKDVQFGSNSSINNLLEFFLPLIKESKRPTITNYYTFENNNRPCIRIATWNLARLSTEKACNPGVLEVVCMTILEQGISVLCVQEIADKTALERIRDELNRPSLSHVKKFQSNSRKWDCLTSKASGRMYQSNEYLGVLYDTNMNITISASSLVEFDDDGVKLFVRKPFVVSLQINKLDVVLVILHLKAVSHDGSGSNRNEAEAKRTAYLLHSLENFLAGEKDLILLGDFNLESSAKQFDVLRRKGYTPLVNGNTFTNISTKNIEGSRSYDNIWIGQQTKKIHTGSVFVVRSGLTNALIPDVWSWGGVVSDHCPVYAEFYTDEDHDDTYITMKLDGMQIGDS</sequence>
<proteinExistence type="predicted"/>
<dbReference type="Pfam" id="PF03372">
    <property type="entry name" value="Exo_endo_phos"/>
    <property type="match status" value="1"/>
</dbReference>
<dbReference type="OrthoDB" id="6237065at2759"/>
<dbReference type="AlphaFoldDB" id="A0A7I8V3Q9"/>
<dbReference type="EMBL" id="CAJFCJ010000001">
    <property type="protein sequence ID" value="CAD5110782.1"/>
    <property type="molecule type" value="Genomic_DNA"/>
</dbReference>
<evidence type="ECO:0000259" key="1">
    <source>
        <dbReference type="Pfam" id="PF03372"/>
    </source>
</evidence>
<dbReference type="InterPro" id="IPR005135">
    <property type="entry name" value="Endo/exonuclease/phosphatase"/>
</dbReference>
<dbReference type="GO" id="GO:0003824">
    <property type="term" value="F:catalytic activity"/>
    <property type="evidence" value="ECO:0007669"/>
    <property type="project" value="InterPro"/>
</dbReference>